<name>A0A846MQ49_9BACT</name>
<sequence length="270" mass="29135">MSAKKKLTAREHFYTYVVPKIISVGASVVILGALFKLMHWPGAGYMLIAGLGTESLIFFITAFAPIEAPHEQPDWNKLVESLSSITPGGQALDKNVAAKLAALEAQLADKIQPQMIDQFGQGLRMLAENVNKMTKLGDAALATSEYAKNVKLAANQVVEMNKSYSVAIEAVSSMAEASKDAKAYHAQIQALTKTLASLNTAYEMELQDSKKYIEALNKYYGSVSTAMKNVVDASKDTEEFKVQLANLTGNLTALNKVYGAMLTAMKGAAQ</sequence>
<proteinExistence type="predicted"/>
<protein>
    <submittedName>
        <fullName evidence="3">Gliding motility-associated protein GldL</fullName>
    </submittedName>
</protein>
<dbReference type="InterPro" id="IPR019852">
    <property type="entry name" value="Motility-assoc_prot_GldL"/>
</dbReference>
<dbReference type="NCBIfam" id="TIGR03513">
    <property type="entry name" value="GldL_gliding"/>
    <property type="match status" value="1"/>
</dbReference>
<evidence type="ECO:0000313" key="4">
    <source>
        <dbReference type="Proteomes" id="UP000537126"/>
    </source>
</evidence>
<feature type="domain" description="Gliding motility protein GldL-like N-terminal" evidence="2">
    <location>
        <begin position="21"/>
        <end position="83"/>
    </location>
</feature>
<dbReference type="RefSeq" id="WP_166919031.1">
    <property type="nucleotide sequence ID" value="NZ_JAASRN010000002.1"/>
</dbReference>
<evidence type="ECO:0000259" key="2">
    <source>
        <dbReference type="Pfam" id="PF22827"/>
    </source>
</evidence>
<keyword evidence="1" id="KW-0812">Transmembrane</keyword>
<keyword evidence="4" id="KW-1185">Reference proteome</keyword>
<feature type="transmembrane region" description="Helical" evidence="1">
    <location>
        <begin position="21"/>
        <end position="39"/>
    </location>
</feature>
<accession>A0A846MQ49</accession>
<organism evidence="3 4">
    <name type="scientific">Thermonema lapsum</name>
    <dbReference type="NCBI Taxonomy" id="28195"/>
    <lineage>
        <taxon>Bacteria</taxon>
        <taxon>Pseudomonadati</taxon>
        <taxon>Bacteroidota</taxon>
        <taxon>Cytophagia</taxon>
        <taxon>Cytophagales</taxon>
        <taxon>Thermonemataceae</taxon>
        <taxon>Thermonema</taxon>
    </lineage>
</organism>
<keyword evidence="1" id="KW-0472">Membrane</keyword>
<dbReference type="EMBL" id="JAASRN010000002">
    <property type="protein sequence ID" value="NIK73758.1"/>
    <property type="molecule type" value="Genomic_DNA"/>
</dbReference>
<gene>
    <name evidence="3" type="ORF">FHS56_001271</name>
</gene>
<dbReference type="Pfam" id="PF22827">
    <property type="entry name" value="GldL_N"/>
    <property type="match status" value="1"/>
</dbReference>
<keyword evidence="1" id="KW-1133">Transmembrane helix</keyword>
<evidence type="ECO:0000313" key="3">
    <source>
        <dbReference type="EMBL" id="NIK73758.1"/>
    </source>
</evidence>
<dbReference type="InterPro" id="IPR055087">
    <property type="entry name" value="GldL-like_N"/>
</dbReference>
<feature type="transmembrane region" description="Helical" evidence="1">
    <location>
        <begin position="45"/>
        <end position="66"/>
    </location>
</feature>
<evidence type="ECO:0000256" key="1">
    <source>
        <dbReference type="SAM" id="Phobius"/>
    </source>
</evidence>
<reference evidence="3 4" key="1">
    <citation type="submission" date="2020-03" db="EMBL/GenBank/DDBJ databases">
        <title>Genomic Encyclopedia of Type Strains, Phase IV (KMG-IV): sequencing the most valuable type-strain genomes for metagenomic binning, comparative biology and taxonomic classification.</title>
        <authorList>
            <person name="Goeker M."/>
        </authorList>
    </citation>
    <scope>NUCLEOTIDE SEQUENCE [LARGE SCALE GENOMIC DNA]</scope>
    <source>
        <strain evidence="3 4">DSM 5718</strain>
    </source>
</reference>
<comment type="caution">
    <text evidence="3">The sequence shown here is derived from an EMBL/GenBank/DDBJ whole genome shotgun (WGS) entry which is preliminary data.</text>
</comment>
<dbReference type="AlphaFoldDB" id="A0A846MQ49"/>
<dbReference type="Proteomes" id="UP000537126">
    <property type="component" value="Unassembled WGS sequence"/>
</dbReference>